<dbReference type="GO" id="GO:0016491">
    <property type="term" value="F:oxidoreductase activity"/>
    <property type="evidence" value="ECO:0007669"/>
    <property type="project" value="UniProtKB-KW"/>
</dbReference>
<dbReference type="PANTHER" id="PTHR43639">
    <property type="entry name" value="OXIDOREDUCTASE, SHORT-CHAIN DEHYDROGENASE/REDUCTASE FAMILY (AFU_ORTHOLOGUE AFUA_5G02870)"/>
    <property type="match status" value="1"/>
</dbReference>
<dbReference type="PANTHER" id="PTHR43639:SF1">
    <property type="entry name" value="SHORT-CHAIN DEHYDROGENASE_REDUCTASE FAMILY PROTEIN"/>
    <property type="match status" value="1"/>
</dbReference>
<keyword evidence="2" id="KW-0560">Oxidoreductase</keyword>
<protein>
    <submittedName>
        <fullName evidence="3">Oxidoreductase</fullName>
    </submittedName>
</protein>
<reference evidence="3" key="1">
    <citation type="journal article" date="2014" name="Int. J. Syst. Evol. Microbiol.">
        <title>Complete genome sequence of Corynebacterium casei LMG S-19264T (=DSM 44701T), isolated from a smear-ripened cheese.</title>
        <authorList>
            <consortium name="US DOE Joint Genome Institute (JGI-PGF)"/>
            <person name="Walter F."/>
            <person name="Albersmeier A."/>
            <person name="Kalinowski J."/>
            <person name="Ruckert C."/>
        </authorList>
    </citation>
    <scope>NUCLEOTIDE SEQUENCE</scope>
    <source>
        <strain evidence="3">CGMCC 4.7201</strain>
    </source>
</reference>
<comment type="caution">
    <text evidence="3">The sequence shown here is derived from an EMBL/GenBank/DDBJ whole genome shotgun (WGS) entry which is preliminary data.</text>
</comment>
<dbReference type="NCBIfam" id="NF005559">
    <property type="entry name" value="PRK07231.1"/>
    <property type="match status" value="1"/>
</dbReference>
<dbReference type="InterPro" id="IPR002347">
    <property type="entry name" value="SDR_fam"/>
</dbReference>
<evidence type="ECO:0000256" key="1">
    <source>
        <dbReference type="ARBA" id="ARBA00006484"/>
    </source>
</evidence>
<dbReference type="Gene3D" id="3.40.50.720">
    <property type="entry name" value="NAD(P)-binding Rossmann-like Domain"/>
    <property type="match status" value="1"/>
</dbReference>
<comment type="similarity">
    <text evidence="1">Belongs to the short-chain dehydrogenases/reductases (SDR) family.</text>
</comment>
<reference evidence="3" key="2">
    <citation type="submission" date="2020-09" db="EMBL/GenBank/DDBJ databases">
        <authorList>
            <person name="Sun Q."/>
            <person name="Zhou Y."/>
        </authorList>
    </citation>
    <scope>NUCLEOTIDE SEQUENCE</scope>
    <source>
        <strain evidence="3">CGMCC 4.7201</strain>
    </source>
</reference>
<dbReference type="RefSeq" id="WP_189132087.1">
    <property type="nucleotide sequence ID" value="NZ_BMMS01000011.1"/>
</dbReference>
<dbReference type="InterPro" id="IPR036291">
    <property type="entry name" value="NAD(P)-bd_dom_sf"/>
</dbReference>
<keyword evidence="4" id="KW-1185">Reference proteome</keyword>
<evidence type="ECO:0000313" key="4">
    <source>
        <dbReference type="Proteomes" id="UP000641932"/>
    </source>
</evidence>
<evidence type="ECO:0000313" key="3">
    <source>
        <dbReference type="EMBL" id="GGO88458.1"/>
    </source>
</evidence>
<sequence length="262" mass="27181">MARFEGHAVFVTGAGQGMGEAIALRFAREGARVAVTDRDSAKAEAAARRIGEATGSADSAFPHLCDVADPESVNAAVVAAVERFGRLDVLVNNAASVGAGSDLRHLTEEGWARDMDITLTGAFRCAKAAMPHLIASGRGAVVNIGSVNGQMYFGDHAYSAAKAGLSSLTRTLAVEYARHGVRVNLVAPGTTRTPNWDGEGGAEFLERVVRHYPLGRVGEPSDIAAACAFLASCDASWITGVTLPVDGGLLVANLGMLGPFED</sequence>
<dbReference type="AlphaFoldDB" id="A0A918DYN9"/>
<gene>
    <name evidence="3" type="ORF">GCM10012280_29330</name>
</gene>
<evidence type="ECO:0000256" key="2">
    <source>
        <dbReference type="ARBA" id="ARBA00023002"/>
    </source>
</evidence>
<accession>A0A918DYN9</accession>
<dbReference type="SUPFAM" id="SSF51735">
    <property type="entry name" value="NAD(P)-binding Rossmann-fold domains"/>
    <property type="match status" value="1"/>
</dbReference>
<dbReference type="PRINTS" id="PR00080">
    <property type="entry name" value="SDRFAMILY"/>
</dbReference>
<dbReference type="PRINTS" id="PR00081">
    <property type="entry name" value="GDHRDH"/>
</dbReference>
<dbReference type="FunFam" id="3.40.50.720:FF:000084">
    <property type="entry name" value="Short-chain dehydrogenase reductase"/>
    <property type="match status" value="1"/>
</dbReference>
<dbReference type="EMBL" id="BMMS01000011">
    <property type="protein sequence ID" value="GGO88458.1"/>
    <property type="molecule type" value="Genomic_DNA"/>
</dbReference>
<dbReference type="CDD" id="cd05233">
    <property type="entry name" value="SDR_c"/>
    <property type="match status" value="1"/>
</dbReference>
<organism evidence="3 4">
    <name type="scientific">Wenjunlia tyrosinilytica</name>
    <dbReference type="NCBI Taxonomy" id="1544741"/>
    <lineage>
        <taxon>Bacteria</taxon>
        <taxon>Bacillati</taxon>
        <taxon>Actinomycetota</taxon>
        <taxon>Actinomycetes</taxon>
        <taxon>Kitasatosporales</taxon>
        <taxon>Streptomycetaceae</taxon>
        <taxon>Wenjunlia</taxon>
    </lineage>
</organism>
<proteinExistence type="inferred from homology"/>
<dbReference type="Pfam" id="PF13561">
    <property type="entry name" value="adh_short_C2"/>
    <property type="match status" value="1"/>
</dbReference>
<name>A0A918DYN9_9ACTN</name>
<dbReference type="Proteomes" id="UP000641932">
    <property type="component" value="Unassembled WGS sequence"/>
</dbReference>